<dbReference type="Pfam" id="PF00664">
    <property type="entry name" value="ABC_membrane"/>
    <property type="match status" value="2"/>
</dbReference>
<feature type="transmembrane region" description="Helical" evidence="10">
    <location>
        <begin position="963"/>
        <end position="985"/>
    </location>
</feature>
<feature type="transmembrane region" description="Helical" evidence="10">
    <location>
        <begin position="308"/>
        <end position="333"/>
    </location>
</feature>
<dbReference type="EMBL" id="LNIX01000001">
    <property type="protein sequence ID" value="OXA64751.1"/>
    <property type="molecule type" value="Genomic_DNA"/>
</dbReference>
<evidence type="ECO:0000256" key="5">
    <source>
        <dbReference type="ARBA" id="ARBA00022741"/>
    </source>
</evidence>
<dbReference type="GO" id="GO:0140359">
    <property type="term" value="F:ABC-type transporter activity"/>
    <property type="evidence" value="ECO:0007669"/>
    <property type="project" value="InterPro"/>
</dbReference>
<dbReference type="SUPFAM" id="SSF52540">
    <property type="entry name" value="P-loop containing nucleoside triphosphate hydrolases"/>
    <property type="match status" value="2"/>
</dbReference>
<dbReference type="CDD" id="cd03244">
    <property type="entry name" value="ABCC_MRP_domain2"/>
    <property type="match status" value="1"/>
</dbReference>
<dbReference type="InterPro" id="IPR003593">
    <property type="entry name" value="AAA+_ATPase"/>
</dbReference>
<feature type="transmembrane region" description="Helical" evidence="10">
    <location>
        <begin position="89"/>
        <end position="111"/>
    </location>
</feature>
<evidence type="ECO:0000256" key="4">
    <source>
        <dbReference type="ARBA" id="ARBA00022737"/>
    </source>
</evidence>
<feature type="domain" description="ABC transmembrane type-1" evidence="12">
    <location>
        <begin position="708"/>
        <end position="1020"/>
    </location>
</feature>
<dbReference type="PROSITE" id="PS50893">
    <property type="entry name" value="ABC_TRANSPORTER_2"/>
    <property type="match status" value="2"/>
</dbReference>
<dbReference type="CDD" id="cd18592">
    <property type="entry name" value="ABC_6TM_MRP5_8_9_D1"/>
    <property type="match status" value="1"/>
</dbReference>
<comment type="caution">
    <text evidence="13">The sequence shown here is derived from an EMBL/GenBank/DDBJ whole genome shotgun (WGS) entry which is preliminary data.</text>
</comment>
<feature type="transmembrane region" description="Helical" evidence="10">
    <location>
        <begin position="864"/>
        <end position="893"/>
    </location>
</feature>
<evidence type="ECO:0000256" key="7">
    <source>
        <dbReference type="ARBA" id="ARBA00022989"/>
    </source>
</evidence>
<dbReference type="Gene3D" id="3.40.50.300">
    <property type="entry name" value="P-loop containing nucleotide triphosphate hydrolases"/>
    <property type="match status" value="2"/>
</dbReference>
<dbReference type="PROSITE" id="PS50929">
    <property type="entry name" value="ABC_TM1F"/>
    <property type="match status" value="2"/>
</dbReference>
<reference evidence="13 14" key="1">
    <citation type="submission" date="2015-12" db="EMBL/GenBank/DDBJ databases">
        <title>The genome of Folsomia candida.</title>
        <authorList>
            <person name="Faddeeva A."/>
            <person name="Derks M.F."/>
            <person name="Anvar Y."/>
            <person name="Smit S."/>
            <person name="Van Straalen N."/>
            <person name="Roelofs D."/>
        </authorList>
    </citation>
    <scope>NUCLEOTIDE SEQUENCE [LARGE SCALE GENOMIC DNA]</scope>
    <source>
        <strain evidence="13 14">VU population</strain>
        <tissue evidence="13">Whole body</tissue>
    </source>
</reference>
<dbReference type="GO" id="GO:0005524">
    <property type="term" value="F:ATP binding"/>
    <property type="evidence" value="ECO:0007669"/>
    <property type="project" value="UniProtKB-KW"/>
</dbReference>
<dbReference type="PROSITE" id="PS00211">
    <property type="entry name" value="ABC_TRANSPORTER_1"/>
    <property type="match status" value="2"/>
</dbReference>
<protein>
    <submittedName>
        <fullName evidence="13">Multidrug resistance-associated protein 5</fullName>
    </submittedName>
</protein>
<evidence type="ECO:0000313" key="14">
    <source>
        <dbReference type="Proteomes" id="UP000198287"/>
    </source>
</evidence>
<dbReference type="FunFam" id="3.40.50.300:FF:000973">
    <property type="entry name" value="Multidrug resistance-associated protein 4"/>
    <property type="match status" value="1"/>
</dbReference>
<dbReference type="GO" id="GO:0016887">
    <property type="term" value="F:ATP hydrolysis activity"/>
    <property type="evidence" value="ECO:0007669"/>
    <property type="project" value="InterPro"/>
</dbReference>
<dbReference type="PANTHER" id="PTHR24223">
    <property type="entry name" value="ATP-BINDING CASSETTE SUB-FAMILY C"/>
    <property type="match status" value="1"/>
</dbReference>
<keyword evidence="2" id="KW-0813">Transport</keyword>
<feature type="compositionally biased region" description="Polar residues" evidence="9">
    <location>
        <begin position="10"/>
        <end position="19"/>
    </location>
</feature>
<feature type="transmembrane region" description="Helical" evidence="10">
    <location>
        <begin position="201"/>
        <end position="222"/>
    </location>
</feature>
<dbReference type="Pfam" id="PF00005">
    <property type="entry name" value="ABC_tran"/>
    <property type="match status" value="2"/>
</dbReference>
<evidence type="ECO:0000256" key="9">
    <source>
        <dbReference type="SAM" id="MobiDB-lite"/>
    </source>
</evidence>
<name>A0A226F6B9_FOLCA</name>
<evidence type="ECO:0000256" key="3">
    <source>
        <dbReference type="ARBA" id="ARBA00022692"/>
    </source>
</evidence>
<evidence type="ECO:0000256" key="2">
    <source>
        <dbReference type="ARBA" id="ARBA00022448"/>
    </source>
</evidence>
<organism evidence="13 14">
    <name type="scientific">Folsomia candida</name>
    <name type="common">Springtail</name>
    <dbReference type="NCBI Taxonomy" id="158441"/>
    <lineage>
        <taxon>Eukaryota</taxon>
        <taxon>Metazoa</taxon>
        <taxon>Ecdysozoa</taxon>
        <taxon>Arthropoda</taxon>
        <taxon>Hexapoda</taxon>
        <taxon>Collembola</taxon>
        <taxon>Entomobryomorpha</taxon>
        <taxon>Isotomoidea</taxon>
        <taxon>Isotomidae</taxon>
        <taxon>Proisotominae</taxon>
        <taxon>Folsomia</taxon>
    </lineage>
</organism>
<evidence type="ECO:0000256" key="1">
    <source>
        <dbReference type="ARBA" id="ARBA00004141"/>
    </source>
</evidence>
<feature type="transmembrane region" description="Helical" evidence="10">
    <location>
        <begin position="782"/>
        <end position="806"/>
    </location>
</feature>
<keyword evidence="7 10" id="KW-1133">Transmembrane helix</keyword>
<dbReference type="CDD" id="cd18599">
    <property type="entry name" value="ABC_6TM_MRP5_8_9_D2"/>
    <property type="match status" value="1"/>
</dbReference>
<keyword evidence="5" id="KW-0547">Nucleotide-binding</keyword>
<dbReference type="GO" id="GO:0016020">
    <property type="term" value="C:membrane"/>
    <property type="evidence" value="ECO:0007669"/>
    <property type="project" value="UniProtKB-SubCell"/>
</dbReference>
<feature type="domain" description="ABC transporter" evidence="11">
    <location>
        <begin position="418"/>
        <end position="647"/>
    </location>
</feature>
<feature type="transmembrane region" description="Helical" evidence="10">
    <location>
        <begin position="991"/>
        <end position="1012"/>
    </location>
</feature>
<feature type="domain" description="ABC transporter" evidence="11">
    <location>
        <begin position="1070"/>
        <end position="1295"/>
    </location>
</feature>
<proteinExistence type="predicted"/>
<dbReference type="SUPFAM" id="SSF90123">
    <property type="entry name" value="ABC transporter transmembrane region"/>
    <property type="match status" value="2"/>
</dbReference>
<evidence type="ECO:0000256" key="8">
    <source>
        <dbReference type="ARBA" id="ARBA00023136"/>
    </source>
</evidence>
<feature type="transmembrane region" description="Helical" evidence="10">
    <location>
        <begin position="131"/>
        <end position="152"/>
    </location>
</feature>
<keyword evidence="3 10" id="KW-0812">Transmembrane</keyword>
<keyword evidence="14" id="KW-1185">Reference proteome</keyword>
<gene>
    <name evidence="13" type="ORF">Fcan01_02993</name>
</gene>
<dbReference type="InterPro" id="IPR050173">
    <property type="entry name" value="ABC_transporter_C-like"/>
</dbReference>
<feature type="region of interest" description="Disordered" evidence="9">
    <location>
        <begin position="1"/>
        <end position="24"/>
    </location>
</feature>
<dbReference type="FunFam" id="3.40.50.300:FF:000163">
    <property type="entry name" value="Multidrug resistance-associated protein member 4"/>
    <property type="match status" value="1"/>
</dbReference>
<feature type="transmembrane region" description="Helical" evidence="10">
    <location>
        <begin position="708"/>
        <end position="732"/>
    </location>
</feature>
<dbReference type="InterPro" id="IPR027417">
    <property type="entry name" value="P-loop_NTPase"/>
</dbReference>
<keyword evidence="6" id="KW-0067">ATP-binding</keyword>
<evidence type="ECO:0000259" key="12">
    <source>
        <dbReference type="PROSITE" id="PS50929"/>
    </source>
</evidence>
<dbReference type="Gene3D" id="1.20.1560.10">
    <property type="entry name" value="ABC transporter type 1, transmembrane domain"/>
    <property type="match status" value="2"/>
</dbReference>
<evidence type="ECO:0000313" key="13">
    <source>
        <dbReference type="EMBL" id="OXA64751.1"/>
    </source>
</evidence>
<dbReference type="OMA" id="HFERIPL"/>
<dbReference type="InterPro" id="IPR011527">
    <property type="entry name" value="ABC1_TM_dom"/>
</dbReference>
<dbReference type="CDD" id="cd03250">
    <property type="entry name" value="ABCC_MRP_domain1"/>
    <property type="match status" value="1"/>
</dbReference>
<dbReference type="Proteomes" id="UP000198287">
    <property type="component" value="Unassembled WGS sequence"/>
</dbReference>
<comment type="subcellular location">
    <subcellularLocation>
        <location evidence="1">Membrane</location>
        <topology evidence="1">Multi-pass membrane protein</topology>
    </subcellularLocation>
</comment>
<feature type="domain" description="ABC transmembrane type-1" evidence="12">
    <location>
        <begin position="100"/>
        <end position="369"/>
    </location>
</feature>
<dbReference type="InterPro" id="IPR017871">
    <property type="entry name" value="ABC_transporter-like_CS"/>
</dbReference>
<dbReference type="OrthoDB" id="6500128at2759"/>
<dbReference type="InterPro" id="IPR036640">
    <property type="entry name" value="ABC1_TM_sf"/>
</dbReference>
<sequence length="1300" mass="143665">MRAYLRRMSPSDSKQSLRPCQNVGGHPADGANPFSFATFSWMNDIMSSHVVPQLSSREGVERNVETLRLALEGGKPVGTALWSLVRKRVYFTTFVYLSSIVLGFIGPTLLMRRVLTFTASSEAGKWEGLTWVGLLILCEFGRVLLFTLTWALSYRTALRLRAATMGLVYRKLLRVHSPLGEAEASKMINVIGTDCGRIYDAVVLGQVAIAGPVVLILSAIYIVWELGWFSLLGMIVFPLAYPLQYLLARGSGSFRRRGMEAQDSRISILTQSLHNIKFLKMFGWEPHFHRLVAKFRAREVTCLRGSGLLSSASTVLGPTLPHVGVIITFLIYLNSGTLTPAQCFTILFVFSLVGYSVRAVNQLADIRYNTKISTQRLQSLLRLPEVGDCHNHWLSSDRLDPDAAVQLENATLTIARRVEEADADESKLLDKGHHDVGSFHLNSLTIVIKRGSIVGVCGCVGSGKSTLLEGIAGCIMPTEGYLHVVGRVAYVPQTPWLFKGTIRENIVFGEPFDSIRYYNTVDACCLTPDFGSLPLGDLTEIDGNGSNLSGGQRSRVALARAVYSFNRDIFVWDDPFSSLDAKVAITIWDRVVKGLLRQYTLVVSTHLPQFLEQCDQVVLLQGGTIALSGTHQELILRQTTSPHKNYAQLLHSQSSHISLEEKVESFSDIDACSTLRKKRDSPHQGPASNEGSIPWSVVNLWVGGAGGILVMLALLFVFAISIGSTAFSSWWLKYWFRTPSFPPIMLNNATDGSTPPSQIIQQPEEIISADQDDNRFVMYRNVYAAMIGVIFITALFRAVFFAITCVKASKSIHEKMSLHLFRSRLKVVDRLGFGHLVNLFSRDIGEVDWSLPTTLEQFLQNVFIILAIFCLVSIVFPIFLAPLAILSLIFVWVRSIYKSAIRVLKRVETEAKTPIFSKMGETIQGLATIRSYGKQTLLTRSFEESVDDFQAVAYTSSGAIRWLAIRLDCLAVAVTGLTAILVLLFHGSVSAAAAGLALAYAAQLSGVFQFTVRLASETEAKFVSVERIHKFLMIPTEEGRDIYPNNSNNANYSSSDDDPLLSTWPFSGRIKYDAVTLTYSSDARPALNQVSFEVMPGQKVGVVGRTGCGKTSLGNALFRLNELWSGEIFLDGVNIATVPVKRLRESLCVVPQEPAVFPVSVRHNLDPGEEHGDAKLWEVLRKVGLVDVVESLDTEMGFSLGQQQLLCVARALLRNAKVVFLDEAISSVDAETGAVIDRLLATEFEDATVFLVAHRMSALSRCDVILLLEDGQVRDFGPTETVTKKSEFIANFDHFERIPL</sequence>
<evidence type="ECO:0000259" key="11">
    <source>
        <dbReference type="PROSITE" id="PS50893"/>
    </source>
</evidence>
<feature type="transmembrane region" description="Helical" evidence="10">
    <location>
        <begin position="339"/>
        <end position="357"/>
    </location>
</feature>
<dbReference type="InterPro" id="IPR003439">
    <property type="entry name" value="ABC_transporter-like_ATP-bd"/>
</dbReference>
<evidence type="ECO:0000256" key="10">
    <source>
        <dbReference type="SAM" id="Phobius"/>
    </source>
</evidence>
<evidence type="ECO:0000256" key="6">
    <source>
        <dbReference type="ARBA" id="ARBA00022840"/>
    </source>
</evidence>
<dbReference type="FunFam" id="1.20.1560.10:FF:000013">
    <property type="entry name" value="ABC transporter C family member 2"/>
    <property type="match status" value="1"/>
</dbReference>
<feature type="transmembrane region" description="Helical" evidence="10">
    <location>
        <begin position="228"/>
        <end position="247"/>
    </location>
</feature>
<dbReference type="SMART" id="SM00382">
    <property type="entry name" value="AAA"/>
    <property type="match status" value="2"/>
</dbReference>
<dbReference type="PANTHER" id="PTHR24223:SF447">
    <property type="entry name" value="MULTIDRUG RESISTANCE-ASSOCIATED PROTEIN 5"/>
    <property type="match status" value="1"/>
</dbReference>
<accession>A0A226F6B9</accession>
<keyword evidence="4" id="KW-0677">Repeat</keyword>
<keyword evidence="8 10" id="KW-0472">Membrane</keyword>